<dbReference type="Proteomes" id="UP000504607">
    <property type="component" value="Chromosome 15"/>
</dbReference>
<accession>A0A6I9S9V8</accession>
<evidence type="ECO:0000259" key="2">
    <source>
        <dbReference type="Pfam" id="PF04194"/>
    </source>
</evidence>
<protein>
    <submittedName>
        <fullName evidence="4">Programmed cell death protein 2-like</fullName>
    </submittedName>
</protein>
<feature type="domain" description="Programmed cell death protein 2 C-terminal" evidence="2">
    <location>
        <begin position="258"/>
        <end position="372"/>
    </location>
</feature>
<reference evidence="4" key="1">
    <citation type="submission" date="2025-08" db="UniProtKB">
        <authorList>
            <consortium name="RefSeq"/>
        </authorList>
    </citation>
    <scope>IDENTIFICATION</scope>
</reference>
<evidence type="ECO:0000256" key="1">
    <source>
        <dbReference type="SAM" id="MobiDB-lite"/>
    </source>
</evidence>
<proteinExistence type="predicted"/>
<gene>
    <name evidence="4" type="primary">LOC105058357</name>
</gene>
<dbReference type="GeneID" id="105058357"/>
<dbReference type="RefSeq" id="XP_010939554.1">
    <property type="nucleotide sequence ID" value="XM_010941252.1"/>
</dbReference>
<dbReference type="GO" id="GO:0005737">
    <property type="term" value="C:cytoplasm"/>
    <property type="evidence" value="ECO:0007669"/>
    <property type="project" value="InterPro"/>
</dbReference>
<dbReference type="Pfam" id="PF04194">
    <property type="entry name" value="PDCD2_C"/>
    <property type="match status" value="1"/>
</dbReference>
<evidence type="ECO:0000313" key="4">
    <source>
        <dbReference type="RefSeq" id="XP_010939554.1"/>
    </source>
</evidence>
<name>A0A6I9S9V8_ELAGV</name>
<feature type="region of interest" description="Disordered" evidence="1">
    <location>
        <begin position="107"/>
        <end position="151"/>
    </location>
</feature>
<feature type="region of interest" description="Disordered" evidence="1">
    <location>
        <begin position="164"/>
        <end position="192"/>
    </location>
</feature>
<dbReference type="InParanoid" id="A0A6I9S9V8"/>
<organism evidence="3 4">
    <name type="scientific">Elaeis guineensis var. tenera</name>
    <name type="common">Oil palm</name>
    <dbReference type="NCBI Taxonomy" id="51953"/>
    <lineage>
        <taxon>Eukaryota</taxon>
        <taxon>Viridiplantae</taxon>
        <taxon>Streptophyta</taxon>
        <taxon>Embryophyta</taxon>
        <taxon>Tracheophyta</taxon>
        <taxon>Spermatophyta</taxon>
        <taxon>Magnoliopsida</taxon>
        <taxon>Liliopsida</taxon>
        <taxon>Arecaceae</taxon>
        <taxon>Arecoideae</taxon>
        <taxon>Cocoseae</taxon>
        <taxon>Elaeidinae</taxon>
        <taxon>Elaeis</taxon>
    </lineage>
</organism>
<sequence length="373" mass="41392">MGEIILGMPGPWAEDCREKADHYTTKIGGLPDWPTPDLGMKDDLLHCSVCGRNLCLVAQVYAPISFPKLNLEERVIYILGCPMPKCGGDPRSWRALRVQKYHSEMQLDNNGQVAKPLEEDSAPISKTNNYVEEDSSITGSGREEDESDSDMDLQEFARALSEAASLASQSKKQSTSKHSGSTVRAMATKPRVNSPSMPVVPCFYMYSQKEQSTADKDTICASYSSLSIKEKQNTATDTEDEEKWEGETYEYDTALGADRTYLKFKKQLDAHPEQCFRYSYGGSPLLATTDLAECDTCKFCGSPRNYELQLMPPLLYFLHEAAEGSSAYSPDGWSWMTLIVYTCSKSCCPAFCGEKPGSCCWGVAEEAIIIQNE</sequence>
<keyword evidence="3" id="KW-1185">Reference proteome</keyword>
<feature type="compositionally biased region" description="Low complexity" evidence="1">
    <location>
        <begin position="164"/>
        <end position="181"/>
    </location>
</feature>
<dbReference type="PANTHER" id="PTHR47762">
    <property type="entry name" value="OSJNBB0079B02.4 PROTEIN"/>
    <property type="match status" value="1"/>
</dbReference>
<dbReference type="AlphaFoldDB" id="A0A6I9S9V8"/>
<dbReference type="InterPro" id="IPR007320">
    <property type="entry name" value="PDCD2_C"/>
</dbReference>
<dbReference type="FunCoup" id="A0A6I9S9V8">
    <property type="interactions" value="1703"/>
</dbReference>
<evidence type="ECO:0000313" key="3">
    <source>
        <dbReference type="Proteomes" id="UP000504607"/>
    </source>
</evidence>
<dbReference type="PANTHER" id="PTHR47762:SF2">
    <property type="entry name" value="OS04G0640800 PROTEIN"/>
    <property type="match status" value="1"/>
</dbReference>
<dbReference type="KEGG" id="egu:105058357"/>
<dbReference type="OrthoDB" id="366284at2759"/>